<dbReference type="RefSeq" id="WP_077121887.1">
    <property type="nucleotide sequence ID" value="NZ_LOKT01000008.1"/>
</dbReference>
<organism evidence="1 2">
    <name type="scientific">Nocardia donostiensis</name>
    <dbReference type="NCBI Taxonomy" id="1538463"/>
    <lineage>
        <taxon>Bacteria</taxon>
        <taxon>Bacillati</taxon>
        <taxon>Actinomycetota</taxon>
        <taxon>Actinomycetes</taxon>
        <taxon>Mycobacteriales</taxon>
        <taxon>Nocardiaceae</taxon>
        <taxon>Nocardia</taxon>
    </lineage>
</organism>
<dbReference type="Gene3D" id="3.40.50.1010">
    <property type="entry name" value="5'-nuclease"/>
    <property type="match status" value="1"/>
</dbReference>
<gene>
    <name evidence="1" type="ORF">B0T46_25515</name>
</gene>
<dbReference type="SUPFAM" id="SSF88723">
    <property type="entry name" value="PIN domain-like"/>
    <property type="match status" value="1"/>
</dbReference>
<dbReference type="OrthoDB" id="3292949at2"/>
<keyword evidence="1" id="KW-0238">DNA-binding</keyword>
<accession>A0A1W0AWA0</accession>
<dbReference type="GO" id="GO:0003677">
    <property type="term" value="F:DNA binding"/>
    <property type="evidence" value="ECO:0007669"/>
    <property type="project" value="UniProtKB-KW"/>
</dbReference>
<name>A0A1W0AWA0_9NOCA</name>
<dbReference type="Proteomes" id="UP000188836">
    <property type="component" value="Unassembled WGS sequence"/>
</dbReference>
<keyword evidence="2" id="KW-1185">Reference proteome</keyword>
<dbReference type="AlphaFoldDB" id="A0A1W0AWA0"/>
<protein>
    <submittedName>
        <fullName evidence="1">DNA-binding protein</fullName>
    </submittedName>
</protein>
<dbReference type="EMBL" id="MUMY01000041">
    <property type="protein sequence ID" value="ONM45960.1"/>
    <property type="molecule type" value="Genomic_DNA"/>
</dbReference>
<evidence type="ECO:0000313" key="2">
    <source>
        <dbReference type="Proteomes" id="UP000188836"/>
    </source>
</evidence>
<comment type="caution">
    <text evidence="1">The sequence shown here is derived from an EMBL/GenBank/DDBJ whole genome shotgun (WGS) entry which is preliminary data.</text>
</comment>
<dbReference type="InterPro" id="IPR029060">
    <property type="entry name" value="PIN-like_dom_sf"/>
</dbReference>
<reference evidence="1 2" key="1">
    <citation type="journal article" date="2016" name="Antonie Van Leeuwenhoek">
        <title>Nocardia donostiensis sp. nov., isolated from human respiratory specimens.</title>
        <authorList>
            <person name="Ercibengoa M."/>
            <person name="Bell M."/>
            <person name="Marimon J.M."/>
            <person name="Humrighouse B."/>
            <person name="Klenk H.P."/>
            <person name="Potter G."/>
            <person name="Perez-Trallero E."/>
        </authorList>
    </citation>
    <scope>NUCLEOTIDE SEQUENCE [LARGE SCALE GENOMIC DNA]</scope>
    <source>
        <strain evidence="1 2">X1655</strain>
    </source>
</reference>
<sequence length="130" mass="13999">MPGTLLLDCEGLSKLYRRDPKVVICVEAARLENIRVGTTAMTRLEAEYGRVPRGRISWVLSRLDVHDVTRTVSDAAAELLRANNLHGHKYAIDAVLAAIALAAEPPVTIVSSDPEDLTSLCGPGIGIIKV</sequence>
<proteinExistence type="predicted"/>
<evidence type="ECO:0000313" key="1">
    <source>
        <dbReference type="EMBL" id="ONM45960.1"/>
    </source>
</evidence>
<dbReference type="STRING" id="1538463.B0T36_13715"/>